<comment type="caution">
    <text evidence="3">The sequence shown here is derived from an EMBL/GenBank/DDBJ whole genome shotgun (WGS) entry which is preliminary data.</text>
</comment>
<proteinExistence type="predicted"/>
<dbReference type="EMBL" id="JAGHQM010000109">
    <property type="protein sequence ID" value="KAH0565311.1"/>
    <property type="molecule type" value="Genomic_DNA"/>
</dbReference>
<dbReference type="InterPro" id="IPR002376">
    <property type="entry name" value="Formyl_transf_N"/>
</dbReference>
<dbReference type="Gene3D" id="3.40.50.12230">
    <property type="match status" value="1"/>
</dbReference>
<keyword evidence="4" id="KW-1185">Reference proteome</keyword>
<name>A0A9P8LGX9_9PEZI</name>
<evidence type="ECO:0000313" key="4">
    <source>
        <dbReference type="Proteomes" id="UP000750711"/>
    </source>
</evidence>
<dbReference type="GO" id="GO:0004479">
    <property type="term" value="F:methionyl-tRNA formyltransferase activity"/>
    <property type="evidence" value="ECO:0007669"/>
    <property type="project" value="UniProtKB-EC"/>
</dbReference>
<dbReference type="PANTHER" id="PTHR11138">
    <property type="entry name" value="METHIONYL-TRNA FORMYLTRANSFERASE"/>
    <property type="match status" value="1"/>
</dbReference>
<reference evidence="3" key="1">
    <citation type="submission" date="2021-03" db="EMBL/GenBank/DDBJ databases">
        <title>Comparative genomics and phylogenomic investigation of the class Geoglossomycetes provide insights into ecological specialization and systematics.</title>
        <authorList>
            <person name="Melie T."/>
            <person name="Pirro S."/>
            <person name="Miller A.N."/>
            <person name="Quandt A."/>
        </authorList>
    </citation>
    <scope>NUCLEOTIDE SEQUENCE</scope>
    <source>
        <strain evidence="3">CAQ_001_2017</strain>
    </source>
</reference>
<dbReference type="InterPro" id="IPR041711">
    <property type="entry name" value="Met-tRNA-FMT_N"/>
</dbReference>
<dbReference type="GO" id="GO:0005739">
    <property type="term" value="C:mitochondrion"/>
    <property type="evidence" value="ECO:0007669"/>
    <property type="project" value="TreeGrafter"/>
</dbReference>
<dbReference type="AlphaFoldDB" id="A0A9P8LGX9"/>
<evidence type="ECO:0000313" key="3">
    <source>
        <dbReference type="EMBL" id="KAH0565311.1"/>
    </source>
</evidence>
<dbReference type="EC" id="2.1.2.9" evidence="1"/>
<dbReference type="CDD" id="cd08646">
    <property type="entry name" value="FMT_core_Met-tRNA-FMT_N"/>
    <property type="match status" value="1"/>
</dbReference>
<dbReference type="Proteomes" id="UP000750711">
    <property type="component" value="Unassembled WGS sequence"/>
</dbReference>
<evidence type="ECO:0000256" key="1">
    <source>
        <dbReference type="ARBA" id="ARBA00012261"/>
    </source>
</evidence>
<dbReference type="InterPro" id="IPR036477">
    <property type="entry name" value="Formyl_transf_N_sf"/>
</dbReference>
<gene>
    <name evidence="3" type="ORF">GP486_001293</name>
</gene>
<dbReference type="SUPFAM" id="SSF53328">
    <property type="entry name" value="Formyltransferase"/>
    <property type="match status" value="1"/>
</dbReference>
<organism evidence="3 4">
    <name type="scientific">Trichoglossum hirsutum</name>
    <dbReference type="NCBI Taxonomy" id="265104"/>
    <lineage>
        <taxon>Eukaryota</taxon>
        <taxon>Fungi</taxon>
        <taxon>Dikarya</taxon>
        <taxon>Ascomycota</taxon>
        <taxon>Pezizomycotina</taxon>
        <taxon>Geoglossomycetes</taxon>
        <taxon>Geoglossales</taxon>
        <taxon>Geoglossaceae</taxon>
        <taxon>Trichoglossum</taxon>
    </lineage>
</organism>
<sequence length="383" mass="42751">MKPLWRQRPPSRYLLSFHGPPCYARWSSNNTRYPLRILFCGSDDFSITSLKALHKELVERPDTIASIDVVCRPGKRTGRGFKNVREVPIKAVAKDLAIPVHEIDTFTGWSPPLRDSAAINLIIAVSFGLFVPSRLLNAAEYGGLNVHPSLLPDLRGPAPLHHTLLAGRSKAGITLQTLHPTSFDHGIILAQTPYPGFDIPEPKTCTVQKLQSLVAPKAAEMLVQGLRDRVFIPPLTDVGWWSNARLRGRNPELKYAPKITPMDRHADWFSFTANEILRRQRVLGPLWNMATGPDSRKRVIMTLSRHPVIDNAPIRKVGLPFLWSSGSMERPFLLVRTKDLLLLRIAGMTVEGERNADAVEAATRANLLREAGGESVTFHEVLM</sequence>
<dbReference type="PANTHER" id="PTHR11138:SF5">
    <property type="entry name" value="METHIONYL-TRNA FORMYLTRANSFERASE, MITOCHONDRIAL"/>
    <property type="match status" value="1"/>
</dbReference>
<evidence type="ECO:0000259" key="2">
    <source>
        <dbReference type="Pfam" id="PF00551"/>
    </source>
</evidence>
<dbReference type="Pfam" id="PF00551">
    <property type="entry name" value="Formyl_trans_N"/>
    <property type="match status" value="1"/>
</dbReference>
<feature type="domain" description="Formyl transferase N-terminal" evidence="2">
    <location>
        <begin position="36"/>
        <end position="194"/>
    </location>
</feature>
<accession>A0A9P8LGX9</accession>
<protein>
    <recommendedName>
        <fullName evidence="1">methionyl-tRNA formyltransferase</fullName>
        <ecNumber evidence="1">2.1.2.9</ecNumber>
    </recommendedName>
</protein>